<dbReference type="InterPro" id="IPR017927">
    <property type="entry name" value="FAD-bd_FR_type"/>
</dbReference>
<keyword evidence="5" id="KW-0547">Nucleotide-binding</keyword>
<keyword evidence="4" id="KW-0285">Flavoprotein</keyword>
<dbReference type="Gene3D" id="3.40.50.80">
    <property type="entry name" value="Nucleotide-binding domain of ferredoxin-NADP reductase (FNR) module"/>
    <property type="match status" value="1"/>
</dbReference>
<evidence type="ECO:0000256" key="6">
    <source>
        <dbReference type="ARBA" id="ARBA00022827"/>
    </source>
</evidence>
<comment type="catalytic activity">
    <reaction evidence="9">
        <text>2 reduced [2Fe-2S]-[ferredoxin] + NADP(+) + H(+) = 2 oxidized [2Fe-2S]-[ferredoxin] + NADPH</text>
        <dbReference type="Rhea" id="RHEA:20125"/>
        <dbReference type="Rhea" id="RHEA-COMP:10000"/>
        <dbReference type="Rhea" id="RHEA-COMP:10001"/>
        <dbReference type="ChEBI" id="CHEBI:15378"/>
        <dbReference type="ChEBI" id="CHEBI:33737"/>
        <dbReference type="ChEBI" id="CHEBI:33738"/>
        <dbReference type="ChEBI" id="CHEBI:57783"/>
        <dbReference type="ChEBI" id="CHEBI:58349"/>
        <dbReference type="EC" id="1.18.1.2"/>
    </reaction>
</comment>
<reference evidence="10 11" key="1">
    <citation type="submission" date="2018-06" db="EMBL/GenBank/DDBJ databases">
        <authorList>
            <consortium name="Pathogen Informatics"/>
            <person name="Doyle S."/>
        </authorList>
    </citation>
    <scope>NUCLEOTIDE SEQUENCE [LARGE SCALE GENOMIC DNA]</scope>
    <source>
        <strain evidence="10 11">NCTC11647</strain>
    </source>
</reference>
<evidence type="ECO:0000256" key="4">
    <source>
        <dbReference type="ARBA" id="ARBA00022630"/>
    </source>
</evidence>
<dbReference type="InterPro" id="IPR001433">
    <property type="entry name" value="OxRdtase_FAD/NAD-bd"/>
</dbReference>
<dbReference type="SUPFAM" id="SSF63380">
    <property type="entry name" value="Riboflavin synthase domain-like"/>
    <property type="match status" value="1"/>
</dbReference>
<name>A0A2T3QKG4_PHODM</name>
<proteinExistence type="inferred from homology"/>
<dbReference type="GO" id="GO:0042167">
    <property type="term" value="P:heme catabolic process"/>
    <property type="evidence" value="ECO:0007669"/>
    <property type="project" value="TreeGrafter"/>
</dbReference>
<evidence type="ECO:0000256" key="9">
    <source>
        <dbReference type="ARBA" id="ARBA00047776"/>
    </source>
</evidence>
<sequence>MANWVEATVIKNHHWNDDLFSLTLDAPVETFTAGQFTKLALDIDGTRVQRAYSYVNSPNAPLEIYATRVADGLLSPKLHALKEGDKVFITPQANGFFTLDEVPEGDILWLFATGTAIGPYLSILGEPTVWQRFNTIVLVHAVRYQADLSYQQTVAKFQADHPNQLYYQPFVSRESIANTLAGRIPQAISNGSLEQVLELSLIPEHSQIMLCGNPQMVRDTREALEGKGFKKNLRRKPGQITMENYW</sequence>
<dbReference type="InterPro" id="IPR051930">
    <property type="entry name" value="FNR_type-1"/>
</dbReference>
<dbReference type="GO" id="GO:0000166">
    <property type="term" value="F:nucleotide binding"/>
    <property type="evidence" value="ECO:0007669"/>
    <property type="project" value="UniProtKB-KW"/>
</dbReference>
<evidence type="ECO:0000256" key="1">
    <source>
        <dbReference type="ARBA" id="ARBA00001974"/>
    </source>
</evidence>
<dbReference type="InterPro" id="IPR008333">
    <property type="entry name" value="Cbr1-like_FAD-bd_dom"/>
</dbReference>
<evidence type="ECO:0000313" key="10">
    <source>
        <dbReference type="EMBL" id="SPY45690.1"/>
    </source>
</evidence>
<organism evidence="10 11">
    <name type="scientific">Photobacterium damselae</name>
    <dbReference type="NCBI Taxonomy" id="38293"/>
    <lineage>
        <taxon>Bacteria</taxon>
        <taxon>Pseudomonadati</taxon>
        <taxon>Pseudomonadota</taxon>
        <taxon>Gammaproteobacteria</taxon>
        <taxon>Vibrionales</taxon>
        <taxon>Vibrionaceae</taxon>
        <taxon>Photobacterium</taxon>
    </lineage>
</organism>
<evidence type="ECO:0000256" key="2">
    <source>
        <dbReference type="ARBA" id="ARBA00008312"/>
    </source>
</evidence>
<evidence type="ECO:0000256" key="8">
    <source>
        <dbReference type="ARBA" id="ARBA00023002"/>
    </source>
</evidence>
<dbReference type="RefSeq" id="WP_005302602.1">
    <property type="nucleotide sequence ID" value="NZ_CP074080.1"/>
</dbReference>
<keyword evidence="7" id="KW-0521">NADP</keyword>
<dbReference type="Proteomes" id="UP000251647">
    <property type="component" value="Unassembled WGS sequence"/>
</dbReference>
<dbReference type="OrthoDB" id="9784483at2"/>
<dbReference type="PANTHER" id="PTHR47878:SF1">
    <property type="entry name" value="FLAVODOXIN_FERREDOXIN--NADP REDUCTASE"/>
    <property type="match status" value="1"/>
</dbReference>
<dbReference type="SUPFAM" id="SSF52343">
    <property type="entry name" value="Ferredoxin reductase-like, C-terminal NADP-linked domain"/>
    <property type="match status" value="1"/>
</dbReference>
<dbReference type="Gene3D" id="2.40.30.10">
    <property type="entry name" value="Translation factors"/>
    <property type="match status" value="1"/>
</dbReference>
<keyword evidence="8 10" id="KW-0560">Oxidoreductase</keyword>
<accession>A0A2T3QKG4</accession>
<dbReference type="GO" id="GO:0034599">
    <property type="term" value="P:cellular response to oxidative stress"/>
    <property type="evidence" value="ECO:0007669"/>
    <property type="project" value="TreeGrafter"/>
</dbReference>
<evidence type="ECO:0000256" key="7">
    <source>
        <dbReference type="ARBA" id="ARBA00022857"/>
    </source>
</evidence>
<dbReference type="InterPro" id="IPR017938">
    <property type="entry name" value="Riboflavin_synthase-like_b-brl"/>
</dbReference>
<comment type="cofactor">
    <cofactor evidence="1">
        <name>FAD</name>
        <dbReference type="ChEBI" id="CHEBI:57692"/>
    </cofactor>
</comment>
<protein>
    <recommendedName>
        <fullName evidence="3">ferredoxin--NADP(+) reductase</fullName>
        <ecNumber evidence="3">1.18.1.2</ecNumber>
    </recommendedName>
</protein>
<keyword evidence="6" id="KW-0274">FAD</keyword>
<evidence type="ECO:0000313" key="11">
    <source>
        <dbReference type="Proteomes" id="UP000251647"/>
    </source>
</evidence>
<dbReference type="InterPro" id="IPR033892">
    <property type="entry name" value="FNR_bac"/>
</dbReference>
<dbReference type="GO" id="GO:0004324">
    <property type="term" value="F:ferredoxin-NADP+ reductase activity"/>
    <property type="evidence" value="ECO:0007669"/>
    <property type="project" value="UniProtKB-EC"/>
</dbReference>
<comment type="similarity">
    <text evidence="2">Belongs to the ferredoxin--NADP reductase type 1 family.</text>
</comment>
<dbReference type="EC" id="1.18.1.2" evidence="3"/>
<dbReference type="EMBL" id="UATL01000007">
    <property type="protein sequence ID" value="SPY45690.1"/>
    <property type="molecule type" value="Genomic_DNA"/>
</dbReference>
<dbReference type="PROSITE" id="PS51384">
    <property type="entry name" value="FAD_FR"/>
    <property type="match status" value="1"/>
</dbReference>
<dbReference type="CDD" id="cd06195">
    <property type="entry name" value="FNR1"/>
    <property type="match status" value="1"/>
</dbReference>
<dbReference type="Pfam" id="PF00970">
    <property type="entry name" value="FAD_binding_6"/>
    <property type="match status" value="1"/>
</dbReference>
<dbReference type="Pfam" id="PF00175">
    <property type="entry name" value="NAD_binding_1"/>
    <property type="match status" value="1"/>
</dbReference>
<dbReference type="AlphaFoldDB" id="A0A2T3QKG4"/>
<dbReference type="PANTHER" id="PTHR47878">
    <property type="entry name" value="OXIDOREDUCTASE FAD/NAD(P)-BINDING DOMAIN PROTEIN"/>
    <property type="match status" value="1"/>
</dbReference>
<evidence type="ECO:0000256" key="3">
    <source>
        <dbReference type="ARBA" id="ARBA00013223"/>
    </source>
</evidence>
<dbReference type="InterPro" id="IPR039261">
    <property type="entry name" value="FNR_nucleotide-bd"/>
</dbReference>
<evidence type="ECO:0000256" key="5">
    <source>
        <dbReference type="ARBA" id="ARBA00022741"/>
    </source>
</evidence>
<gene>
    <name evidence="10" type="primary">fpr</name>
    <name evidence="10" type="ORF">NCTC11647_04163</name>
</gene>